<dbReference type="CDD" id="cd01427">
    <property type="entry name" value="HAD_like"/>
    <property type="match status" value="1"/>
</dbReference>
<dbReference type="GO" id="GO:0005829">
    <property type="term" value="C:cytosol"/>
    <property type="evidence" value="ECO:0007669"/>
    <property type="project" value="TreeGrafter"/>
</dbReference>
<dbReference type="EMBL" id="JAQMWT010000548">
    <property type="protein sequence ID" value="KAJ8599694.1"/>
    <property type="molecule type" value="Genomic_DNA"/>
</dbReference>
<dbReference type="SUPFAM" id="SSF56784">
    <property type="entry name" value="HAD-like"/>
    <property type="match status" value="1"/>
</dbReference>
<organism evidence="1 2">
    <name type="scientific">Chrysophaeum taylorii</name>
    <dbReference type="NCBI Taxonomy" id="2483200"/>
    <lineage>
        <taxon>Eukaryota</taxon>
        <taxon>Sar</taxon>
        <taxon>Stramenopiles</taxon>
        <taxon>Ochrophyta</taxon>
        <taxon>Pelagophyceae</taxon>
        <taxon>Pelagomonadales</taxon>
        <taxon>Pelagomonadaceae</taxon>
        <taxon>Chrysophaeum</taxon>
    </lineage>
</organism>
<dbReference type="GO" id="GO:0008967">
    <property type="term" value="F:phosphoglycolate phosphatase activity"/>
    <property type="evidence" value="ECO:0007669"/>
    <property type="project" value="TreeGrafter"/>
</dbReference>
<evidence type="ECO:0000313" key="2">
    <source>
        <dbReference type="Proteomes" id="UP001230188"/>
    </source>
</evidence>
<sequence length="190" mass="20399">MAARFEGGLDAMSRVNTDARVSGVRCTRHTIFRDFVAEVGAGDVASLVAEYTALVDEALRSADEVPGARALLEFLKEARVPTYINSATPEAPLESLVRARGWDALVAGVFGAPEAGGDKVDNLRRIKREAGADDIVHVGDGDNDAEASRRFGCHFIRVGDEVPDMRAAAVAVAKLCGLETPLEFDVRRCR</sequence>
<gene>
    <name evidence="1" type="ORF">CTAYLR_004759</name>
</gene>
<name>A0AAD7U8B4_9STRA</name>
<keyword evidence="2" id="KW-1185">Reference proteome</keyword>
<dbReference type="PANTHER" id="PTHR43434">
    <property type="entry name" value="PHOSPHOGLYCOLATE PHOSPHATASE"/>
    <property type="match status" value="1"/>
</dbReference>
<evidence type="ECO:0000313" key="1">
    <source>
        <dbReference type="EMBL" id="KAJ8599694.1"/>
    </source>
</evidence>
<dbReference type="Proteomes" id="UP001230188">
    <property type="component" value="Unassembled WGS sequence"/>
</dbReference>
<dbReference type="Pfam" id="PF00702">
    <property type="entry name" value="Hydrolase"/>
    <property type="match status" value="1"/>
</dbReference>
<dbReference type="AlphaFoldDB" id="A0AAD7U8B4"/>
<dbReference type="InterPro" id="IPR036412">
    <property type="entry name" value="HAD-like_sf"/>
</dbReference>
<dbReference type="InterPro" id="IPR050155">
    <property type="entry name" value="HAD-like_hydrolase_sf"/>
</dbReference>
<dbReference type="GO" id="GO:0006281">
    <property type="term" value="P:DNA repair"/>
    <property type="evidence" value="ECO:0007669"/>
    <property type="project" value="TreeGrafter"/>
</dbReference>
<protein>
    <recommendedName>
        <fullName evidence="3">HAD family hydrolase</fullName>
    </recommendedName>
</protein>
<dbReference type="Gene3D" id="3.40.50.1000">
    <property type="entry name" value="HAD superfamily/HAD-like"/>
    <property type="match status" value="1"/>
</dbReference>
<dbReference type="InterPro" id="IPR023214">
    <property type="entry name" value="HAD_sf"/>
</dbReference>
<proteinExistence type="predicted"/>
<comment type="caution">
    <text evidence="1">The sequence shown here is derived from an EMBL/GenBank/DDBJ whole genome shotgun (WGS) entry which is preliminary data.</text>
</comment>
<accession>A0AAD7U8B4</accession>
<dbReference type="PANTHER" id="PTHR43434:SF1">
    <property type="entry name" value="PHOSPHOGLYCOLATE PHOSPHATASE"/>
    <property type="match status" value="1"/>
</dbReference>
<evidence type="ECO:0008006" key="3">
    <source>
        <dbReference type="Google" id="ProtNLM"/>
    </source>
</evidence>
<reference evidence="1" key="1">
    <citation type="submission" date="2023-01" db="EMBL/GenBank/DDBJ databases">
        <title>Metagenome sequencing of chrysophaentin producing Chrysophaeum taylorii.</title>
        <authorList>
            <person name="Davison J."/>
            <person name="Bewley C."/>
        </authorList>
    </citation>
    <scope>NUCLEOTIDE SEQUENCE</scope>
    <source>
        <strain evidence="1">NIES-1699</strain>
    </source>
</reference>